<keyword evidence="2" id="KW-1185">Reference proteome</keyword>
<name>F8L996_SIMNZ</name>
<dbReference type="HOGENOM" id="CLU_2036482_0_0_0"/>
<reference key="1">
    <citation type="journal article" date="2011" name="Mol. Biol. Evol.">
        <title>Unity in variety -- the pan-genome of the Chlamydiae.</title>
        <authorList>
            <person name="Collingro A."/>
            <person name="Tischler P."/>
            <person name="Weinmaier T."/>
            <person name="Penz T."/>
            <person name="Heinz E."/>
            <person name="Brunham R.C."/>
            <person name="Read T.D."/>
            <person name="Bavoil P.M."/>
            <person name="Sachse K."/>
            <person name="Kahane S."/>
            <person name="Friedman M.G."/>
            <person name="Rattei T."/>
            <person name="Myers G.S.A."/>
            <person name="Horn M."/>
        </authorList>
    </citation>
    <scope>NUCLEOTIDE SEQUENCE</scope>
    <source>
        <strain>Z</strain>
    </source>
</reference>
<dbReference type="Proteomes" id="UP000000496">
    <property type="component" value="Chromosome gsn.131"/>
</dbReference>
<protein>
    <submittedName>
        <fullName evidence="1">Uncharacterized protein</fullName>
    </submittedName>
</protein>
<dbReference type="KEGG" id="sng:SNE_A15340"/>
<evidence type="ECO:0000313" key="1">
    <source>
        <dbReference type="EMBL" id="CCB89411.1"/>
    </source>
</evidence>
<proteinExistence type="predicted"/>
<dbReference type="EMBL" id="FR872582">
    <property type="protein sequence ID" value="CCB89411.1"/>
    <property type="molecule type" value="Genomic_DNA"/>
</dbReference>
<reference evidence="1 2" key="2">
    <citation type="journal article" date="2011" name="Mol. Biol. Evol.">
        <title>Unity in variety--the pan-genome of the Chlamydiae.</title>
        <authorList>
            <person name="Collingro A."/>
            <person name="Tischler P."/>
            <person name="Weinmaier T."/>
            <person name="Penz T."/>
            <person name="Heinz E."/>
            <person name="Brunham R.C."/>
            <person name="Read T.D."/>
            <person name="Bavoil P.M."/>
            <person name="Sachse K."/>
            <person name="Kahane S."/>
            <person name="Friedman M.G."/>
            <person name="Rattei T."/>
            <person name="Myers G.S."/>
            <person name="Horn M."/>
        </authorList>
    </citation>
    <scope>NUCLEOTIDE SEQUENCE [LARGE SCALE GENOMIC DNA]</scope>
    <source>
        <strain evidence="2">ATCC VR-1471 / Z</strain>
    </source>
</reference>
<accession>F8L996</accession>
<sequence>MEEPITPEEDLAKELHKQEREIHGNLFHINQLYVHCCNASLSMDEIEQNCKPILAKLRKSNAIVADEIQELLSKKDRQKLLDYFEAEKQSLIQILQDETKGQYAIEKMLNDIRNDMHPTDS</sequence>
<evidence type="ECO:0000313" key="2">
    <source>
        <dbReference type="Proteomes" id="UP000000496"/>
    </source>
</evidence>
<dbReference type="AlphaFoldDB" id="F8L996"/>
<gene>
    <name evidence="1" type="ordered locus">SNE_A15340</name>
</gene>
<organism evidence="1 2">
    <name type="scientific">Simkania negevensis (strain ATCC VR-1471 / DSM 27360 / Z)</name>
    <dbReference type="NCBI Taxonomy" id="331113"/>
    <lineage>
        <taxon>Bacteria</taxon>
        <taxon>Pseudomonadati</taxon>
        <taxon>Chlamydiota</taxon>
        <taxon>Chlamydiia</taxon>
        <taxon>Parachlamydiales</taxon>
        <taxon>Simkaniaceae</taxon>
        <taxon>Simkania</taxon>
    </lineage>
</organism>
<dbReference type="RefSeq" id="WP_013943877.1">
    <property type="nucleotide sequence ID" value="NC_015713.1"/>
</dbReference>